<dbReference type="PANTHER" id="PTHR33463:SF209">
    <property type="entry name" value="DISEASE RESISTANCE PROTEIN RPS2-LIKE"/>
    <property type="match status" value="1"/>
</dbReference>
<dbReference type="InterPro" id="IPR001611">
    <property type="entry name" value="Leu-rich_rpt"/>
</dbReference>
<comment type="similarity">
    <text evidence="1">Belongs to the disease resistance NB-LRR family.</text>
</comment>
<dbReference type="EMBL" id="JABCRI010000002">
    <property type="protein sequence ID" value="KAF8411075.1"/>
    <property type="molecule type" value="Genomic_DNA"/>
</dbReference>
<gene>
    <name evidence="8" type="ORF">HHK36_003614</name>
</gene>
<dbReference type="InterPro" id="IPR057135">
    <property type="entry name" value="At4g27190-like_LRR"/>
</dbReference>
<dbReference type="FunFam" id="1.10.8.430:FF:000003">
    <property type="entry name" value="Probable disease resistance protein At5g66910"/>
    <property type="match status" value="1"/>
</dbReference>
<keyword evidence="6" id="KW-0175">Coiled coil</keyword>
<name>A0A834ZSU1_TETSI</name>
<dbReference type="InterPro" id="IPR003591">
    <property type="entry name" value="Leu-rich_rpt_typical-subtyp"/>
</dbReference>
<accession>A0A834ZSU1</accession>
<reference evidence="8 9" key="1">
    <citation type="submission" date="2020-04" db="EMBL/GenBank/DDBJ databases">
        <title>Plant Genome Project.</title>
        <authorList>
            <person name="Zhang R.-G."/>
        </authorList>
    </citation>
    <scope>NUCLEOTIDE SEQUENCE [LARGE SCALE GENOMIC DNA]</scope>
    <source>
        <strain evidence="8">YNK0</strain>
        <tissue evidence="8">Leaf</tissue>
    </source>
</reference>
<evidence type="ECO:0000256" key="5">
    <source>
        <dbReference type="ARBA" id="ARBA00022840"/>
    </source>
</evidence>
<organism evidence="8 9">
    <name type="scientific">Tetracentron sinense</name>
    <name type="common">Spur-leaf</name>
    <dbReference type="NCBI Taxonomy" id="13715"/>
    <lineage>
        <taxon>Eukaryota</taxon>
        <taxon>Viridiplantae</taxon>
        <taxon>Streptophyta</taxon>
        <taxon>Embryophyta</taxon>
        <taxon>Tracheophyta</taxon>
        <taxon>Spermatophyta</taxon>
        <taxon>Magnoliopsida</taxon>
        <taxon>Trochodendrales</taxon>
        <taxon>Trochodendraceae</taxon>
        <taxon>Tetracentron</taxon>
    </lineage>
</organism>
<dbReference type="InterPro" id="IPR036388">
    <property type="entry name" value="WH-like_DNA-bd_sf"/>
</dbReference>
<dbReference type="GO" id="GO:0005524">
    <property type="term" value="F:ATP binding"/>
    <property type="evidence" value="ECO:0007669"/>
    <property type="project" value="UniProtKB-KW"/>
</dbReference>
<dbReference type="SUPFAM" id="SSF52540">
    <property type="entry name" value="P-loop containing nucleoside triphosphate hydrolases"/>
    <property type="match status" value="1"/>
</dbReference>
<keyword evidence="5" id="KW-0067">ATP-binding</keyword>
<dbReference type="SMART" id="SM00382">
    <property type="entry name" value="AAA"/>
    <property type="match status" value="1"/>
</dbReference>
<dbReference type="InterPro" id="IPR032675">
    <property type="entry name" value="LRR_dom_sf"/>
</dbReference>
<dbReference type="InterPro" id="IPR058922">
    <property type="entry name" value="WHD_DRP"/>
</dbReference>
<dbReference type="Proteomes" id="UP000655225">
    <property type="component" value="Unassembled WGS sequence"/>
</dbReference>
<evidence type="ECO:0000256" key="3">
    <source>
        <dbReference type="ARBA" id="ARBA00022737"/>
    </source>
</evidence>
<keyword evidence="4" id="KW-0611">Plant defense</keyword>
<dbReference type="GO" id="GO:0043531">
    <property type="term" value="F:ADP binding"/>
    <property type="evidence" value="ECO:0007669"/>
    <property type="project" value="InterPro"/>
</dbReference>
<dbReference type="SMART" id="SM00369">
    <property type="entry name" value="LRR_TYP"/>
    <property type="match status" value="3"/>
</dbReference>
<dbReference type="InterPro" id="IPR003593">
    <property type="entry name" value="AAA+_ATPase"/>
</dbReference>
<dbReference type="Pfam" id="PF23247">
    <property type="entry name" value="LRR_RPS2"/>
    <property type="match status" value="1"/>
</dbReference>
<dbReference type="FunFam" id="1.10.10.10:FF:000322">
    <property type="entry name" value="Probable disease resistance protein At1g63360"/>
    <property type="match status" value="1"/>
</dbReference>
<dbReference type="InterPro" id="IPR002182">
    <property type="entry name" value="NB-ARC"/>
</dbReference>
<dbReference type="InterPro" id="IPR042197">
    <property type="entry name" value="Apaf_helical"/>
</dbReference>
<feature type="coiled-coil region" evidence="6">
    <location>
        <begin position="36"/>
        <end position="63"/>
    </location>
</feature>
<evidence type="ECO:0000256" key="4">
    <source>
        <dbReference type="ARBA" id="ARBA00022821"/>
    </source>
</evidence>
<dbReference type="FunFam" id="3.40.50.300:FF:001091">
    <property type="entry name" value="Probable disease resistance protein At1g61300"/>
    <property type="match status" value="1"/>
</dbReference>
<dbReference type="Gene3D" id="1.10.10.10">
    <property type="entry name" value="Winged helix-like DNA-binding domain superfamily/Winged helix DNA-binding domain"/>
    <property type="match status" value="1"/>
</dbReference>
<dbReference type="Pfam" id="PF23559">
    <property type="entry name" value="WHD_DRP"/>
    <property type="match status" value="1"/>
</dbReference>
<evidence type="ECO:0000256" key="2">
    <source>
        <dbReference type="ARBA" id="ARBA00022614"/>
    </source>
</evidence>
<dbReference type="InterPro" id="IPR027417">
    <property type="entry name" value="P-loop_NTPase"/>
</dbReference>
<dbReference type="AlphaFoldDB" id="A0A834ZSU1"/>
<feature type="domain" description="AAA+ ATPase" evidence="7">
    <location>
        <begin position="175"/>
        <end position="337"/>
    </location>
</feature>
<evidence type="ECO:0000313" key="8">
    <source>
        <dbReference type="EMBL" id="KAF8411075.1"/>
    </source>
</evidence>
<dbReference type="InterPro" id="IPR050905">
    <property type="entry name" value="Plant_NBS-LRR"/>
</dbReference>
<evidence type="ECO:0000259" key="7">
    <source>
        <dbReference type="SMART" id="SM00382"/>
    </source>
</evidence>
<proteinExistence type="inferred from homology"/>
<dbReference type="PANTHER" id="PTHR33463">
    <property type="entry name" value="NB-ARC DOMAIN-CONTAINING PROTEIN-RELATED"/>
    <property type="match status" value="1"/>
</dbReference>
<comment type="caution">
    <text evidence="8">The sequence shown here is derived from an EMBL/GenBank/DDBJ whole genome shotgun (WGS) entry which is preliminary data.</text>
</comment>
<dbReference type="OMA" id="CTIDICK"/>
<protein>
    <recommendedName>
        <fullName evidence="7">AAA+ ATPase domain-containing protein</fullName>
    </recommendedName>
</protein>
<evidence type="ECO:0000256" key="6">
    <source>
        <dbReference type="SAM" id="Coils"/>
    </source>
</evidence>
<dbReference type="OrthoDB" id="736010at2759"/>
<evidence type="ECO:0000313" key="9">
    <source>
        <dbReference type="Proteomes" id="UP000655225"/>
    </source>
</evidence>
<keyword evidence="5" id="KW-0547">Nucleotide-binding</keyword>
<sequence length="951" mass="108124">MEVANLVVGIMGCLCAQTGSEKLAGSNYLERPQVKLESLKKRMEMLIAREKSINKKLEEARVNEGKEPNAEVVLWLKDVQKTKLDLVGCIVEGIAGDKRCLNECFPNYYSRVKQGKRIEKKMKEVDEVLNRGNFTDDSLADFPLQMGKRLPETIWQSTTTSKVIEDIWKFLMNDDVRRIGIYGMGGVGKTTIMTHIHNRLRAEVTAPFDNIIFVTVSRVVSSEPREKLAKLQNDIAKKVKLDLSKDDDGISRAASLLEALERRKRIVLILDDMWDAFPIEEIGIPKPTKENGCKLVLTTRLRGVCRGMEAEEVEVKVFSEEDAWDLFRDKVGDDVLESSEIRSIAKEVAKECAGLPLAIVTVGLALRNENNVMDWKNAWLELRNSTLNIEGIQDKVIARLRFSYNRLRDNNTQSCFLYCALYPEHHEIDTTELIEYWMWEGLLGDEGTMRTLKRKGRIILNELKNACLLERVVQDGVVQEGGVRMHDLIRDMAISITRMSSRCIIEAGRELRNPPQESEWREDVEKVSLMRNDVKSLLGEPRCPKLSSLLLQYNSITENISHSFFNHMHNLKVLDLSYTGIKFLPDSLCNLRNLRALLLCSCWNLSVLPNSFAALTELQVLDLFYTQIMQLPEGMEMLVGLRRLNLSRTQLLMFPPGLLSKFTLIEDLIMDQCPYAWQLESSSEIIYGACIEELIGSRNLAILQIHFSNMDVFHSYAISGHSDQLESFKFWVGDLIESHVENNTVVICGYNLLERPIPIFLPVNILKLYIIDCNNIMHPPGTLANLKSLVVDSCQSLERLFLRGQLQHLKSLEEISVSNCRGMKEIISEGENEMGETSNNTIILSRLQRLDLFDLTNLISIYSGEMVCDSLCTIDICKCKELKRLPLCLGDGELRSSPPPALREIKGEKSWWDSLEWDHPDAKNMLQPFFKDIELQTGSLPSTSASTSMAT</sequence>
<keyword evidence="9" id="KW-1185">Reference proteome</keyword>
<keyword evidence="2" id="KW-0433">Leucine-rich repeat</keyword>
<dbReference type="Pfam" id="PF13855">
    <property type="entry name" value="LRR_8"/>
    <property type="match status" value="1"/>
</dbReference>
<dbReference type="Gene3D" id="3.40.50.300">
    <property type="entry name" value="P-loop containing nucleotide triphosphate hydrolases"/>
    <property type="match status" value="1"/>
</dbReference>
<dbReference type="GO" id="GO:0006952">
    <property type="term" value="P:defense response"/>
    <property type="evidence" value="ECO:0007669"/>
    <property type="project" value="UniProtKB-KW"/>
</dbReference>
<evidence type="ECO:0000256" key="1">
    <source>
        <dbReference type="ARBA" id="ARBA00008894"/>
    </source>
</evidence>
<dbReference type="Gene3D" id="3.80.10.10">
    <property type="entry name" value="Ribonuclease Inhibitor"/>
    <property type="match status" value="1"/>
</dbReference>
<dbReference type="Gene3D" id="1.10.8.430">
    <property type="entry name" value="Helical domain of apoptotic protease-activating factors"/>
    <property type="match status" value="1"/>
</dbReference>
<dbReference type="SUPFAM" id="SSF52058">
    <property type="entry name" value="L domain-like"/>
    <property type="match status" value="1"/>
</dbReference>
<keyword evidence="3" id="KW-0677">Repeat</keyword>
<dbReference type="Pfam" id="PF00931">
    <property type="entry name" value="NB-ARC"/>
    <property type="match status" value="1"/>
</dbReference>
<dbReference type="PRINTS" id="PR00364">
    <property type="entry name" value="DISEASERSIST"/>
</dbReference>